<protein>
    <submittedName>
        <fullName evidence="1">Uncharacterized protein</fullName>
    </submittedName>
</protein>
<sequence>MTALSEFTPDHPLADDDALLAFARFVHGDIRPRRRTLWFVLLDGERRPLPVIVPVDLVPDEPEVLAVNDLGQVWHDILQGEPGASVFVMLERPGTAAASITDHAWFVALRDTAARHGLTLAAFFLATADDVARLDQP</sequence>
<comment type="caution">
    <text evidence="1">The sequence shown here is derived from an EMBL/GenBank/DDBJ whole genome shotgun (WGS) entry which is preliminary data.</text>
</comment>
<gene>
    <name evidence="1" type="ORF">ACH47X_18210</name>
</gene>
<keyword evidence="2" id="KW-1185">Reference proteome</keyword>
<dbReference type="EMBL" id="JBIRYI010000011">
    <property type="protein sequence ID" value="MFI2488848.1"/>
    <property type="molecule type" value="Genomic_DNA"/>
</dbReference>
<evidence type="ECO:0000313" key="2">
    <source>
        <dbReference type="Proteomes" id="UP001611580"/>
    </source>
</evidence>
<proteinExistence type="predicted"/>
<dbReference type="RefSeq" id="WP_397405933.1">
    <property type="nucleotide sequence ID" value="NZ_JBIRYI010000011.1"/>
</dbReference>
<evidence type="ECO:0000313" key="1">
    <source>
        <dbReference type="EMBL" id="MFI2488848.1"/>
    </source>
</evidence>
<dbReference type="Proteomes" id="UP001611580">
    <property type="component" value="Unassembled WGS sequence"/>
</dbReference>
<accession>A0ABW7XMU5</accession>
<name>A0ABW7XMU5_9MICO</name>
<organism evidence="1 2">
    <name type="scientific">Promicromonospora kroppenstedtii</name>
    <dbReference type="NCBI Taxonomy" id="440482"/>
    <lineage>
        <taxon>Bacteria</taxon>
        <taxon>Bacillati</taxon>
        <taxon>Actinomycetota</taxon>
        <taxon>Actinomycetes</taxon>
        <taxon>Micrococcales</taxon>
        <taxon>Promicromonosporaceae</taxon>
        <taxon>Promicromonospora</taxon>
    </lineage>
</organism>
<reference evidence="1 2" key="1">
    <citation type="submission" date="2024-10" db="EMBL/GenBank/DDBJ databases">
        <title>The Natural Products Discovery Center: Release of the First 8490 Sequenced Strains for Exploring Actinobacteria Biosynthetic Diversity.</title>
        <authorList>
            <person name="Kalkreuter E."/>
            <person name="Kautsar S.A."/>
            <person name="Yang D."/>
            <person name="Bader C.D."/>
            <person name="Teijaro C.N."/>
            <person name="Fluegel L."/>
            <person name="Davis C.M."/>
            <person name="Simpson J.R."/>
            <person name="Lauterbach L."/>
            <person name="Steele A.D."/>
            <person name="Gui C."/>
            <person name="Meng S."/>
            <person name="Li G."/>
            <person name="Viehrig K."/>
            <person name="Ye F."/>
            <person name="Su P."/>
            <person name="Kiefer A.F."/>
            <person name="Nichols A."/>
            <person name="Cepeda A.J."/>
            <person name="Yan W."/>
            <person name="Fan B."/>
            <person name="Jiang Y."/>
            <person name="Adhikari A."/>
            <person name="Zheng C.-J."/>
            <person name="Schuster L."/>
            <person name="Cowan T.M."/>
            <person name="Smanski M.J."/>
            <person name="Chevrette M.G."/>
            <person name="De Carvalho L.P.S."/>
            <person name="Shen B."/>
        </authorList>
    </citation>
    <scope>NUCLEOTIDE SEQUENCE [LARGE SCALE GENOMIC DNA]</scope>
    <source>
        <strain evidence="1 2">NPDC019481</strain>
    </source>
</reference>